<dbReference type="PROSITE" id="PS50005">
    <property type="entry name" value="TPR"/>
    <property type="match status" value="1"/>
</dbReference>
<evidence type="ECO:0000256" key="2">
    <source>
        <dbReference type="SAM" id="Phobius"/>
    </source>
</evidence>
<feature type="transmembrane region" description="Helical" evidence="2">
    <location>
        <begin position="109"/>
        <end position="128"/>
    </location>
</feature>
<protein>
    <submittedName>
        <fullName evidence="3">Tol-pal system YbgF family protein</fullName>
    </submittedName>
</protein>
<reference evidence="4" key="1">
    <citation type="journal article" date="2019" name="Int. J. Syst. Evol. Microbiol.">
        <title>The Global Catalogue of Microorganisms (GCM) 10K type strain sequencing project: providing services to taxonomists for standard genome sequencing and annotation.</title>
        <authorList>
            <consortium name="The Broad Institute Genomics Platform"/>
            <consortium name="The Broad Institute Genome Sequencing Center for Infectious Disease"/>
            <person name="Wu L."/>
            <person name="Ma J."/>
        </authorList>
    </citation>
    <scope>NUCLEOTIDE SEQUENCE [LARGE SCALE GENOMIC DNA]</scope>
    <source>
        <strain evidence="4">KCTC 42423</strain>
    </source>
</reference>
<proteinExistence type="predicted"/>
<evidence type="ECO:0000256" key="1">
    <source>
        <dbReference type="PROSITE-ProRule" id="PRU00339"/>
    </source>
</evidence>
<comment type="caution">
    <text evidence="3">The sequence shown here is derived from an EMBL/GenBank/DDBJ whole genome shotgun (WGS) entry which is preliminary data.</text>
</comment>
<dbReference type="EMBL" id="JBHULX010000001">
    <property type="protein sequence ID" value="MFD2589520.1"/>
    <property type="molecule type" value="Genomic_DNA"/>
</dbReference>
<gene>
    <name evidence="3" type="ORF">ACFSTE_01665</name>
</gene>
<feature type="repeat" description="TPR" evidence="1">
    <location>
        <begin position="192"/>
        <end position="225"/>
    </location>
</feature>
<dbReference type="RefSeq" id="WP_378258129.1">
    <property type="nucleotide sequence ID" value="NZ_JBHSJV010000001.1"/>
</dbReference>
<dbReference type="Gene3D" id="1.25.40.10">
    <property type="entry name" value="Tetratricopeptide repeat domain"/>
    <property type="match status" value="1"/>
</dbReference>
<dbReference type="InterPro" id="IPR011990">
    <property type="entry name" value="TPR-like_helical_dom_sf"/>
</dbReference>
<keyword evidence="4" id="KW-1185">Reference proteome</keyword>
<dbReference type="SUPFAM" id="SSF48452">
    <property type="entry name" value="TPR-like"/>
    <property type="match status" value="1"/>
</dbReference>
<evidence type="ECO:0000313" key="3">
    <source>
        <dbReference type="EMBL" id="MFD2589520.1"/>
    </source>
</evidence>
<keyword evidence="2" id="KW-0472">Membrane</keyword>
<evidence type="ECO:0000313" key="4">
    <source>
        <dbReference type="Proteomes" id="UP001597459"/>
    </source>
</evidence>
<name>A0ABW5N1M4_9FLAO</name>
<dbReference type="InterPro" id="IPR019734">
    <property type="entry name" value="TPR_rpt"/>
</dbReference>
<organism evidence="3 4">
    <name type="scientific">Aquimarina hainanensis</name>
    <dbReference type="NCBI Taxonomy" id="1578017"/>
    <lineage>
        <taxon>Bacteria</taxon>
        <taxon>Pseudomonadati</taxon>
        <taxon>Bacteroidota</taxon>
        <taxon>Flavobacteriia</taxon>
        <taxon>Flavobacteriales</taxon>
        <taxon>Flavobacteriaceae</taxon>
        <taxon>Aquimarina</taxon>
    </lineage>
</organism>
<keyword evidence="2" id="KW-0812">Transmembrane</keyword>
<dbReference type="Proteomes" id="UP001597459">
    <property type="component" value="Unassembled WGS sequence"/>
</dbReference>
<keyword evidence="1" id="KW-0802">TPR repeat</keyword>
<sequence>MEYDETVYRKIDAYIRGELSEDDKNAFEEEMEADIRLKKEVMMQLSVKDVATDNGWNLIEKKEYKEEIDAVVSYRRSEVYERDIQAVKQGGKRYFEKEENQGRQKKKKYLYALLGAVGVIIFFFVTLFTGEPQTSELYAMYNEWDNLPSFVTQGTQKNILITGEQAFTEKEYERVIAIFTDVVETNKTDQLPYVLAYLGASYLELEAYEKAITVFDQLLETETVESSKAYWYKAMVYLRKGDVENVKKQLHLILNDPENYNFDKATELLEEL</sequence>
<accession>A0ABW5N1M4</accession>
<keyword evidence="2" id="KW-1133">Transmembrane helix</keyword>